<protein>
    <recommendedName>
        <fullName evidence="1">DUF5680 domain-containing protein</fullName>
    </recommendedName>
</protein>
<dbReference type="Proteomes" id="UP000035648">
    <property type="component" value="Chromosome"/>
</dbReference>
<dbReference type="STRING" id="1618337.UT28_C0001G0700"/>
<sequence length="148" mass="17073">MESKTLDFLIKSRQSTYASGIKPKIIDGANVYTIKDGDLEYRDVYYDQHLFFQGQEVLIKNGAPIWSMSYRGAAIEDFDPGEVFTVLQKLIKENADKVRFGDFFEKSEGGYNYVSKGEGNSDEFKGREEMYQNKKLAHWMEYFAGTIK</sequence>
<dbReference type="KEGG" id="bbgw:UT28_C0001G0700"/>
<gene>
    <name evidence="2" type="ORF">UT28_C0001G0700</name>
</gene>
<proteinExistence type="predicted"/>
<accession>A0A0G4B653</accession>
<dbReference type="EMBL" id="CP011213">
    <property type="protein sequence ID" value="AKM82492.1"/>
    <property type="molecule type" value="Genomic_DNA"/>
</dbReference>
<evidence type="ECO:0000313" key="3">
    <source>
        <dbReference type="Proteomes" id="UP000035648"/>
    </source>
</evidence>
<dbReference type="AlphaFoldDB" id="A0A0G4B653"/>
<dbReference type="Pfam" id="PF18931">
    <property type="entry name" value="DUF5680"/>
    <property type="match status" value="1"/>
</dbReference>
<name>A0A0G4B653_9BACT</name>
<dbReference type="InterPro" id="IPR043735">
    <property type="entry name" value="DUF5680"/>
</dbReference>
<evidence type="ECO:0000313" key="2">
    <source>
        <dbReference type="EMBL" id="AKM82492.1"/>
    </source>
</evidence>
<reference evidence="2 3" key="1">
    <citation type="journal article" date="2015" name="Nature">
        <title>rRNA introns, odd ribosomes, and small enigmatic genomes across a large radiation of phyla.</title>
        <authorList>
            <person name="Brown C.T."/>
            <person name="Hug L.A."/>
            <person name="Thomas B.C."/>
            <person name="Sharon I."/>
            <person name="Castelle C.J."/>
            <person name="Singh A."/>
            <person name="Wilkins M.J."/>
            <person name="Williams K.H."/>
            <person name="Banfield J.F."/>
        </authorList>
    </citation>
    <scope>NUCLEOTIDE SEQUENCE [LARGE SCALE GENOMIC DNA]</scope>
</reference>
<feature type="domain" description="DUF5680" evidence="1">
    <location>
        <begin position="43"/>
        <end position="147"/>
    </location>
</feature>
<organism evidence="2 3">
    <name type="scientific">Berkelbacteria bacterium GW2011_GWE1_39_12</name>
    <dbReference type="NCBI Taxonomy" id="1618337"/>
    <lineage>
        <taxon>Bacteria</taxon>
        <taxon>Candidatus Berkelbacteria</taxon>
    </lineage>
</organism>
<evidence type="ECO:0000259" key="1">
    <source>
        <dbReference type="Pfam" id="PF18931"/>
    </source>
</evidence>